<proteinExistence type="predicted"/>
<accession>E8N692</accession>
<dbReference type="Proteomes" id="UP000008922">
    <property type="component" value="Chromosome"/>
</dbReference>
<feature type="region of interest" description="Disordered" evidence="1">
    <location>
        <begin position="258"/>
        <end position="308"/>
    </location>
</feature>
<reference evidence="3 4" key="1">
    <citation type="submission" date="2010-12" db="EMBL/GenBank/DDBJ databases">
        <title>Whole genome sequence of Anaerolinea thermophila UNI-1.</title>
        <authorList>
            <person name="Narita-Yamada S."/>
            <person name="Kishi E."/>
            <person name="Watanabe Y."/>
            <person name="Takasaki K."/>
            <person name="Ankai A."/>
            <person name="Oguchi A."/>
            <person name="Fukui S."/>
            <person name="Takahashi M."/>
            <person name="Yashiro I."/>
            <person name="Hosoyama A."/>
            <person name="Sekiguchi Y."/>
            <person name="Hanada S."/>
            <person name="Fujita N."/>
        </authorList>
    </citation>
    <scope>NUCLEOTIDE SEQUENCE [LARGE SCALE GENOMIC DNA]</scope>
    <source>
        <strain evidence="4">DSM 14523 / JCM 11388 / NBRC 100420 / UNI-1</strain>
    </source>
</reference>
<dbReference type="EMBL" id="AP012029">
    <property type="protein sequence ID" value="BAJ63956.1"/>
    <property type="molecule type" value="Genomic_DNA"/>
</dbReference>
<dbReference type="KEGG" id="atm:ANT_19300"/>
<feature type="compositionally biased region" description="Basic and acidic residues" evidence="1">
    <location>
        <begin position="267"/>
        <end position="293"/>
    </location>
</feature>
<name>E8N692_ANATU</name>
<dbReference type="OrthoDB" id="152683at2"/>
<evidence type="ECO:0000313" key="4">
    <source>
        <dbReference type="Proteomes" id="UP000008922"/>
    </source>
</evidence>
<dbReference type="HOGENOM" id="CLU_367882_0_0_0"/>
<evidence type="ECO:0000313" key="3">
    <source>
        <dbReference type="EMBL" id="BAJ63956.1"/>
    </source>
</evidence>
<organism evidence="3 4">
    <name type="scientific">Anaerolinea thermophila (strain DSM 14523 / JCM 11388 / NBRC 100420 / UNI-1)</name>
    <dbReference type="NCBI Taxonomy" id="926569"/>
    <lineage>
        <taxon>Bacteria</taxon>
        <taxon>Bacillati</taxon>
        <taxon>Chloroflexota</taxon>
        <taxon>Anaerolineae</taxon>
        <taxon>Anaerolineales</taxon>
        <taxon>Anaerolineaceae</taxon>
        <taxon>Anaerolinea</taxon>
    </lineage>
</organism>
<protein>
    <submittedName>
        <fullName evidence="3">Uncharacterized protein</fullName>
    </submittedName>
</protein>
<evidence type="ECO:0000256" key="2">
    <source>
        <dbReference type="SAM" id="Phobius"/>
    </source>
</evidence>
<evidence type="ECO:0000256" key="1">
    <source>
        <dbReference type="SAM" id="MobiDB-lite"/>
    </source>
</evidence>
<dbReference type="InParanoid" id="E8N692"/>
<keyword evidence="2" id="KW-0812">Transmembrane</keyword>
<sequence>MFDLHFLPLNQSAGIWQAELPNFYATMPVKPVRLRANERLGLFSTIPLPAHQQRELLERLSAGYYRYEGTVTSALRSLVERLNDFLLSRNLKQSLPSAQQTGSLLAMVVRGSSLYFVVSGTAQAFLVRKEGVQHWYDAAGRPLGQAKIPSLRFFREEIREKDLLILAPEPYWQPEALMGIHALGEEGIRQRLQGDLVDFSCGLVRFTSGKGEIHWHLPSVVRQTPVKPDLETKAPERETSLSTEPVIVPQAISLSGKRWEGVSGHSPRLEQKESEESRVPEKNNLEKGAEEKPGTSARPVKPGKQKQSTFAMDWQPVLKAFAAFLHRLEKGWGTVRQVLRKFGQRVLPHPAGVEINLSPGVMLAIALLVPLLMAVVGATVYLERGKNEQNRAYLATARQFVAQAESESDPALKRQKYLESLEWWEKSGTFKNSEEGRNVFTTAQNGLDQLNGVKRLTFRPALRDGLPPEVHISRMVAYLNDVYALDQTSGRVFRLIRSGNDYELDLNFVCGPGMAGGRIINPLVDIAPAPQLANSNATVMGIDSAGNLVFCSPGASTMDLMVLRAPGMGWGKIQHITMNNRTLYVLDPMSNMVYVYRASPTTGFSPDDDPSLYFGNDTPPLNEVVDLVADVEHLYLLHQDGRMSICSHSGFEVECNHVAEYGDNRPGRSGEVERFEEVQFVRMQATQLPEPFIYILDASENAVYQFSQRKLNFQQQFRNVEPPQVTFPKESPTAFVVTPNRRLVLAFGNELFFAIIQ</sequence>
<dbReference type="STRING" id="926569.ANT_19300"/>
<keyword evidence="2" id="KW-0472">Membrane</keyword>
<dbReference type="AlphaFoldDB" id="E8N692"/>
<gene>
    <name evidence="3" type="ordered locus">ANT_19300</name>
</gene>
<keyword evidence="4" id="KW-1185">Reference proteome</keyword>
<dbReference type="RefSeq" id="WP_013560329.1">
    <property type="nucleotide sequence ID" value="NC_014960.1"/>
</dbReference>
<feature type="transmembrane region" description="Helical" evidence="2">
    <location>
        <begin position="361"/>
        <end position="382"/>
    </location>
</feature>
<keyword evidence="2" id="KW-1133">Transmembrane helix</keyword>